<proteinExistence type="predicted"/>
<organism evidence="1 2">
    <name type="scientific">Angiostrongylus cantonensis</name>
    <name type="common">Rat lungworm</name>
    <dbReference type="NCBI Taxonomy" id="6313"/>
    <lineage>
        <taxon>Eukaryota</taxon>
        <taxon>Metazoa</taxon>
        <taxon>Ecdysozoa</taxon>
        <taxon>Nematoda</taxon>
        <taxon>Chromadorea</taxon>
        <taxon>Rhabditida</taxon>
        <taxon>Rhabditina</taxon>
        <taxon>Rhabditomorpha</taxon>
        <taxon>Strongyloidea</taxon>
        <taxon>Metastrongylidae</taxon>
        <taxon>Angiostrongylus</taxon>
    </lineage>
</organism>
<dbReference type="WBParaSite" id="ACAC_0000050201-mRNA-1">
    <property type="protein sequence ID" value="ACAC_0000050201-mRNA-1"/>
    <property type="gene ID" value="ACAC_0000050201"/>
</dbReference>
<reference evidence="2" key="2">
    <citation type="submission" date="2017-02" db="UniProtKB">
        <authorList>
            <consortium name="WormBaseParasite"/>
        </authorList>
    </citation>
    <scope>IDENTIFICATION</scope>
</reference>
<reference evidence="1" key="1">
    <citation type="submission" date="2012-09" db="EMBL/GenBank/DDBJ databases">
        <authorList>
            <person name="Martin A.A."/>
        </authorList>
    </citation>
    <scope>NUCLEOTIDE SEQUENCE</scope>
</reference>
<name>A0A0K0CTQ8_ANGCA</name>
<dbReference type="AlphaFoldDB" id="A0A0K0CTQ8"/>
<evidence type="ECO:0000313" key="2">
    <source>
        <dbReference type="WBParaSite" id="ACAC_0000050201-mRNA-1"/>
    </source>
</evidence>
<sequence>MTLPVALPATITRREIRGLLREELRGFALANIQRNRSIFHSAEQLAGTS</sequence>
<dbReference type="Proteomes" id="UP000035642">
    <property type="component" value="Unassembled WGS sequence"/>
</dbReference>
<protein>
    <submittedName>
        <fullName evidence="2">Acyl-CoA synthetase</fullName>
    </submittedName>
</protein>
<accession>A0A0K0CTQ8</accession>
<keyword evidence="1" id="KW-1185">Reference proteome</keyword>
<evidence type="ECO:0000313" key="1">
    <source>
        <dbReference type="Proteomes" id="UP000035642"/>
    </source>
</evidence>